<evidence type="ECO:0000313" key="2">
    <source>
        <dbReference type="Proteomes" id="UP001442364"/>
    </source>
</evidence>
<organism evidence="1 2">
    <name type="scientific">[Lactobacillus] rogosae</name>
    <dbReference type="NCBI Taxonomy" id="706562"/>
    <lineage>
        <taxon>Bacteria</taxon>
        <taxon>Bacillati</taxon>
        <taxon>Bacillota</taxon>
        <taxon>Clostridia</taxon>
        <taxon>Lachnospirales</taxon>
        <taxon>Lachnospiraceae</taxon>
        <taxon>Lachnospira</taxon>
    </lineage>
</organism>
<dbReference type="Proteomes" id="UP001442364">
    <property type="component" value="Unassembled WGS sequence"/>
</dbReference>
<evidence type="ECO:0000313" key="1">
    <source>
        <dbReference type="EMBL" id="MEQ2379808.1"/>
    </source>
</evidence>
<keyword evidence="2" id="KW-1185">Reference proteome</keyword>
<dbReference type="EMBL" id="JBBMER010000005">
    <property type="protein sequence ID" value="MEQ2379808.1"/>
    <property type="molecule type" value="Genomic_DNA"/>
</dbReference>
<protein>
    <submittedName>
        <fullName evidence="1">Uncharacterized protein</fullName>
    </submittedName>
</protein>
<gene>
    <name evidence="1" type="ORF">WMO14_07935</name>
</gene>
<sequence length="61" mass="6873">MAVCAGVKEQNPDKGLMTQERTAQWENDKEFIGRIESQLTEKLGISPIVSNDGTLSFYKLR</sequence>
<name>A0ABV1BXW3_9FIRM</name>
<proteinExistence type="predicted"/>
<dbReference type="RefSeq" id="WP_055175633.1">
    <property type="nucleotide sequence ID" value="NZ_DAWCMB010000382.1"/>
</dbReference>
<accession>A0ABV1BXW3</accession>
<reference evidence="1 2" key="1">
    <citation type="submission" date="2024-03" db="EMBL/GenBank/DDBJ databases">
        <title>Human intestinal bacterial collection.</title>
        <authorList>
            <person name="Pauvert C."/>
            <person name="Hitch T.C.A."/>
            <person name="Clavel T."/>
        </authorList>
    </citation>
    <scope>NUCLEOTIDE SEQUENCE [LARGE SCALE GENOMIC DNA]</scope>
    <source>
        <strain evidence="1 2">CLA-AA-H255</strain>
    </source>
</reference>
<comment type="caution">
    <text evidence="1">The sequence shown here is derived from an EMBL/GenBank/DDBJ whole genome shotgun (WGS) entry which is preliminary data.</text>
</comment>